<evidence type="ECO:0000313" key="1">
    <source>
        <dbReference type="EMBL" id="CAG8567114.1"/>
    </source>
</evidence>
<protein>
    <submittedName>
        <fullName evidence="1">2396_t:CDS:1</fullName>
    </submittedName>
</protein>
<keyword evidence="2" id="KW-1185">Reference proteome</keyword>
<comment type="caution">
    <text evidence="1">The sequence shown here is derived from an EMBL/GenBank/DDBJ whole genome shotgun (WGS) entry which is preliminary data.</text>
</comment>
<sequence>MDQMIGITPKDFLQALWSKTTLKEQEEELKNSVPVSKVSLEPLLVKNVKTVTVKRKKVENNSLQISALVFLYFIIVNICDKSANITFEQLLYMVSFIQTELFKSLHKKKAIAKRT</sequence>
<dbReference type="Proteomes" id="UP000789759">
    <property type="component" value="Unassembled WGS sequence"/>
</dbReference>
<accession>A0A9N9BKB0</accession>
<gene>
    <name evidence="1" type="ORF">CPELLU_LOCUS5481</name>
</gene>
<proteinExistence type="predicted"/>
<dbReference type="EMBL" id="CAJVQA010003119">
    <property type="protein sequence ID" value="CAG8567114.1"/>
    <property type="molecule type" value="Genomic_DNA"/>
</dbReference>
<evidence type="ECO:0000313" key="2">
    <source>
        <dbReference type="Proteomes" id="UP000789759"/>
    </source>
</evidence>
<reference evidence="1" key="1">
    <citation type="submission" date="2021-06" db="EMBL/GenBank/DDBJ databases">
        <authorList>
            <person name="Kallberg Y."/>
            <person name="Tangrot J."/>
            <person name="Rosling A."/>
        </authorList>
    </citation>
    <scope>NUCLEOTIDE SEQUENCE</scope>
    <source>
        <strain evidence="1">FL966</strain>
    </source>
</reference>
<dbReference type="AlphaFoldDB" id="A0A9N9BKB0"/>
<name>A0A9N9BKB0_9GLOM</name>
<organism evidence="1 2">
    <name type="scientific">Cetraspora pellucida</name>
    <dbReference type="NCBI Taxonomy" id="1433469"/>
    <lineage>
        <taxon>Eukaryota</taxon>
        <taxon>Fungi</taxon>
        <taxon>Fungi incertae sedis</taxon>
        <taxon>Mucoromycota</taxon>
        <taxon>Glomeromycotina</taxon>
        <taxon>Glomeromycetes</taxon>
        <taxon>Diversisporales</taxon>
        <taxon>Gigasporaceae</taxon>
        <taxon>Cetraspora</taxon>
    </lineage>
</organism>